<dbReference type="Proteomes" id="UP000629468">
    <property type="component" value="Unassembled WGS sequence"/>
</dbReference>
<protein>
    <submittedName>
        <fullName evidence="2">Uncharacterized protein</fullName>
    </submittedName>
</protein>
<feature type="compositionally biased region" description="Basic and acidic residues" evidence="1">
    <location>
        <begin position="762"/>
        <end position="776"/>
    </location>
</feature>
<feature type="compositionally biased region" description="Polar residues" evidence="1">
    <location>
        <begin position="560"/>
        <end position="571"/>
    </location>
</feature>
<feature type="compositionally biased region" description="Basic and acidic residues" evidence="1">
    <location>
        <begin position="714"/>
        <end position="730"/>
    </location>
</feature>
<feature type="compositionally biased region" description="Polar residues" evidence="1">
    <location>
        <begin position="126"/>
        <end position="142"/>
    </location>
</feature>
<feature type="compositionally biased region" description="Acidic residues" evidence="1">
    <location>
        <begin position="777"/>
        <end position="804"/>
    </location>
</feature>
<organism evidence="2 3">
    <name type="scientific">Agaricus bisporus var. burnettii</name>
    <dbReference type="NCBI Taxonomy" id="192524"/>
    <lineage>
        <taxon>Eukaryota</taxon>
        <taxon>Fungi</taxon>
        <taxon>Dikarya</taxon>
        <taxon>Basidiomycota</taxon>
        <taxon>Agaricomycotina</taxon>
        <taxon>Agaricomycetes</taxon>
        <taxon>Agaricomycetidae</taxon>
        <taxon>Agaricales</taxon>
        <taxon>Agaricineae</taxon>
        <taxon>Agaricaceae</taxon>
        <taxon>Agaricus</taxon>
    </lineage>
</organism>
<feature type="compositionally biased region" description="Basic and acidic residues" evidence="1">
    <location>
        <begin position="526"/>
        <end position="538"/>
    </location>
</feature>
<dbReference type="Pfam" id="PF10336">
    <property type="entry name" value="DUF2420"/>
    <property type="match status" value="1"/>
</dbReference>
<gene>
    <name evidence="2" type="ORF">Agabi119p4_3225</name>
</gene>
<sequence>MTAAIMDTLDAQMADYQNDFDVPMHVSSSDAWLQDMAPMEDDAQLAFQSKLGTTDTSPTIEVDMEAYIDDGHVEYDMVDDHPGHNLTSGELLDVDVLPVSAMHSPFIAVTALPSVEYPPPSVPAPDSNSPPLVSEQNTQSPTIVEPTLADPSVTSESQADTQLPEVERQSERISTPEAVVPHDHENVEHTIIPTTSSEVPADQTDILHATNSTMLGFNPETDEVPSRNPVEFSGKDIQGGPFHLHLEQETTGPENTSNADMWATHDQLSRSPVLPGEIEERVSGGLDPKSYVDDTESYIAQGPLSKSTPLEAIGETFVDQRPPSLQEKEIFVVQGTEVSAEVFNEPPEEAYPEVPPPILLAIFSNDHPELCLFNKVSDPLPNEDDSQERHILLQTSPNLYYEPLVHVFEALRQDEYISTVLEISGNELALEAYDLELAITEDNFYAREISLHDFYFLHTSASIAGSLRLRLYISGPRFFVRYHTLQGLLNPHLNDSRDSGQGEIEKPLEEQEDTEVYAPETASGAEKVHTSDHRHLEKSSGLPDQPEEGGEERVDGYHQGSHTASEGTVTESDGEEAVRQDDYSNEAVYPTATTPDNASTGDNYTQDDERRSEEREIEEPENDAQEHEEPENEEQENEEQENEEQENEEQENSQSVDSEDPDLSRIRSPGIIPVEFAGSAANEANNPSEENKADRLKTSYIVEGAENGEFSHTFPREHTANAPQPEHDEGAQDNYLLSEPMDKNQHQEANDEGISFETPEGAYREAETIADAKEVDYLDETWDDELDGEGDPDTTWEAEPENVDESISNESSVTLSSKASKRSFNESGLEYSDEENFGSESPGAKRARVV</sequence>
<evidence type="ECO:0000313" key="2">
    <source>
        <dbReference type="EMBL" id="KAF7778880.1"/>
    </source>
</evidence>
<dbReference type="InterPro" id="IPR018822">
    <property type="entry name" value="UPF0646"/>
</dbReference>
<evidence type="ECO:0000313" key="3">
    <source>
        <dbReference type="Proteomes" id="UP000629468"/>
    </source>
</evidence>
<feature type="compositionally biased region" description="Polar residues" evidence="1">
    <location>
        <begin position="805"/>
        <end position="818"/>
    </location>
</feature>
<dbReference type="EMBL" id="JABXXO010000004">
    <property type="protein sequence ID" value="KAF7778880.1"/>
    <property type="molecule type" value="Genomic_DNA"/>
</dbReference>
<accession>A0A8H7KIQ8</accession>
<feature type="region of interest" description="Disordered" evidence="1">
    <location>
        <begin position="491"/>
        <end position="850"/>
    </location>
</feature>
<comment type="caution">
    <text evidence="2">The sequence shown here is derived from an EMBL/GenBank/DDBJ whole genome shotgun (WGS) entry which is preliminary data.</text>
</comment>
<feature type="compositionally biased region" description="Basic and acidic residues" evidence="1">
    <location>
        <begin position="740"/>
        <end position="749"/>
    </location>
</feature>
<feature type="compositionally biased region" description="Polar residues" evidence="1">
    <location>
        <begin position="591"/>
        <end position="604"/>
    </location>
</feature>
<evidence type="ECO:0000256" key="1">
    <source>
        <dbReference type="SAM" id="MobiDB-lite"/>
    </source>
</evidence>
<dbReference type="AlphaFoldDB" id="A0A8H7KIQ8"/>
<feature type="compositionally biased region" description="Acidic residues" evidence="1">
    <location>
        <begin position="615"/>
        <end position="661"/>
    </location>
</feature>
<feature type="compositionally biased region" description="Polar residues" evidence="1">
    <location>
        <begin position="152"/>
        <end position="161"/>
    </location>
</feature>
<name>A0A8H7KIQ8_AGABI</name>
<reference evidence="2 3" key="1">
    <citation type="journal article" name="Sci. Rep.">
        <title>Telomere-to-telomere assembled and centromere annotated genomes of the two main subspecies of the button mushroom Agaricus bisporus reveal especially polymorphic chromosome ends.</title>
        <authorList>
            <person name="Sonnenberg A.S.M."/>
            <person name="Sedaghat-Telgerd N."/>
            <person name="Lavrijssen B."/>
            <person name="Ohm R.A."/>
            <person name="Hendrickx P.M."/>
            <person name="Scholtmeijer K."/>
            <person name="Baars J.J.P."/>
            <person name="van Peer A."/>
        </authorList>
    </citation>
    <scope>NUCLEOTIDE SEQUENCE [LARGE SCALE GENOMIC DNA]</scope>
    <source>
        <strain evidence="2 3">H119_p4</strain>
    </source>
</reference>
<feature type="region of interest" description="Disordered" evidence="1">
    <location>
        <begin position="119"/>
        <end position="175"/>
    </location>
</feature>
<proteinExistence type="predicted"/>
<feature type="compositionally biased region" description="Basic and acidic residues" evidence="1">
    <location>
        <begin position="494"/>
        <end position="509"/>
    </location>
</feature>